<gene>
    <name evidence="1" type="ORF">RchiOBHm_Chr4g0431301</name>
</gene>
<accession>A0A2P6R0U6</accession>
<proteinExistence type="predicted"/>
<name>A0A2P6R0U6_ROSCH</name>
<dbReference type="EMBL" id="PDCK01000042">
    <property type="protein sequence ID" value="PRQ39999.1"/>
    <property type="molecule type" value="Genomic_DNA"/>
</dbReference>
<evidence type="ECO:0000313" key="2">
    <source>
        <dbReference type="Proteomes" id="UP000238479"/>
    </source>
</evidence>
<dbReference type="Proteomes" id="UP000238479">
    <property type="component" value="Chromosome 4"/>
</dbReference>
<reference evidence="1 2" key="1">
    <citation type="journal article" date="2018" name="Nat. Genet.">
        <title>The Rosa genome provides new insights in the design of modern roses.</title>
        <authorList>
            <person name="Bendahmane M."/>
        </authorList>
    </citation>
    <scope>NUCLEOTIDE SEQUENCE [LARGE SCALE GENOMIC DNA]</scope>
    <source>
        <strain evidence="2">cv. Old Blush</strain>
    </source>
</reference>
<dbReference type="AlphaFoldDB" id="A0A2P6R0U6"/>
<evidence type="ECO:0000313" key="1">
    <source>
        <dbReference type="EMBL" id="PRQ39999.1"/>
    </source>
</evidence>
<organism evidence="1 2">
    <name type="scientific">Rosa chinensis</name>
    <name type="common">China rose</name>
    <dbReference type="NCBI Taxonomy" id="74649"/>
    <lineage>
        <taxon>Eukaryota</taxon>
        <taxon>Viridiplantae</taxon>
        <taxon>Streptophyta</taxon>
        <taxon>Embryophyta</taxon>
        <taxon>Tracheophyta</taxon>
        <taxon>Spermatophyta</taxon>
        <taxon>Magnoliopsida</taxon>
        <taxon>eudicotyledons</taxon>
        <taxon>Gunneridae</taxon>
        <taxon>Pentapetalae</taxon>
        <taxon>rosids</taxon>
        <taxon>fabids</taxon>
        <taxon>Rosales</taxon>
        <taxon>Rosaceae</taxon>
        <taxon>Rosoideae</taxon>
        <taxon>Rosoideae incertae sedis</taxon>
        <taxon>Rosa</taxon>
    </lineage>
</organism>
<comment type="caution">
    <text evidence="1">The sequence shown here is derived from an EMBL/GenBank/DDBJ whole genome shotgun (WGS) entry which is preliminary data.</text>
</comment>
<dbReference type="OMA" id="KWAYLER"/>
<dbReference type="Gramene" id="PRQ39999">
    <property type="protein sequence ID" value="PRQ39999"/>
    <property type="gene ID" value="RchiOBHm_Chr4g0431301"/>
</dbReference>
<keyword evidence="2" id="KW-1185">Reference proteome</keyword>
<protein>
    <submittedName>
        <fullName evidence="1">Uncharacterized protein</fullName>
    </submittedName>
</protein>
<sequence>MKWAYLERQSTTTIMALEPFEFDNPSTKSIEISSQVSSGIGRGCKSPGGWIDLYFCL</sequence>